<dbReference type="Proteomes" id="UP001420932">
    <property type="component" value="Unassembled WGS sequence"/>
</dbReference>
<keyword evidence="3" id="KW-1185">Reference proteome</keyword>
<feature type="region of interest" description="Disordered" evidence="1">
    <location>
        <begin position="19"/>
        <end position="49"/>
    </location>
</feature>
<accession>A0AAP0KH37</accession>
<organism evidence="2 3">
    <name type="scientific">Stephania yunnanensis</name>
    <dbReference type="NCBI Taxonomy" id="152371"/>
    <lineage>
        <taxon>Eukaryota</taxon>
        <taxon>Viridiplantae</taxon>
        <taxon>Streptophyta</taxon>
        <taxon>Embryophyta</taxon>
        <taxon>Tracheophyta</taxon>
        <taxon>Spermatophyta</taxon>
        <taxon>Magnoliopsida</taxon>
        <taxon>Ranunculales</taxon>
        <taxon>Menispermaceae</taxon>
        <taxon>Menispermoideae</taxon>
        <taxon>Cissampelideae</taxon>
        <taxon>Stephania</taxon>
    </lineage>
</organism>
<evidence type="ECO:0000313" key="3">
    <source>
        <dbReference type="Proteomes" id="UP001420932"/>
    </source>
</evidence>
<dbReference type="EMBL" id="JBBNAF010000004">
    <property type="protein sequence ID" value="KAK9151187.1"/>
    <property type="molecule type" value="Genomic_DNA"/>
</dbReference>
<sequence length="49" mass="5653">MKISCREVKFGHEFSVRENPGRNPGIVLAKPRGTHEWENPIQTPLERNP</sequence>
<dbReference type="AlphaFoldDB" id="A0AAP0KH37"/>
<name>A0AAP0KH37_9MAGN</name>
<protein>
    <submittedName>
        <fullName evidence="2">Uncharacterized protein</fullName>
    </submittedName>
</protein>
<evidence type="ECO:0000313" key="2">
    <source>
        <dbReference type="EMBL" id="KAK9151187.1"/>
    </source>
</evidence>
<gene>
    <name evidence="2" type="ORF">Syun_009496</name>
</gene>
<proteinExistence type="predicted"/>
<reference evidence="2 3" key="1">
    <citation type="submission" date="2024-01" db="EMBL/GenBank/DDBJ databases">
        <title>Genome assemblies of Stephania.</title>
        <authorList>
            <person name="Yang L."/>
        </authorList>
    </citation>
    <scope>NUCLEOTIDE SEQUENCE [LARGE SCALE GENOMIC DNA]</scope>
    <source>
        <strain evidence="2">YNDBR</strain>
        <tissue evidence="2">Leaf</tissue>
    </source>
</reference>
<evidence type="ECO:0000256" key="1">
    <source>
        <dbReference type="SAM" id="MobiDB-lite"/>
    </source>
</evidence>
<comment type="caution">
    <text evidence="2">The sequence shown here is derived from an EMBL/GenBank/DDBJ whole genome shotgun (WGS) entry which is preliminary data.</text>
</comment>